<organism evidence="3 4">
    <name type="scientific">Mya arenaria</name>
    <name type="common">Soft-shell clam</name>
    <dbReference type="NCBI Taxonomy" id="6604"/>
    <lineage>
        <taxon>Eukaryota</taxon>
        <taxon>Metazoa</taxon>
        <taxon>Spiralia</taxon>
        <taxon>Lophotrochozoa</taxon>
        <taxon>Mollusca</taxon>
        <taxon>Bivalvia</taxon>
        <taxon>Autobranchia</taxon>
        <taxon>Heteroconchia</taxon>
        <taxon>Euheterodonta</taxon>
        <taxon>Imparidentia</taxon>
        <taxon>Neoheterodontei</taxon>
        <taxon>Myida</taxon>
        <taxon>Myoidea</taxon>
        <taxon>Myidae</taxon>
        <taxon>Mya</taxon>
    </lineage>
</organism>
<dbReference type="Proteomes" id="UP001164746">
    <property type="component" value="Chromosome 2"/>
</dbReference>
<protein>
    <submittedName>
        <fullName evidence="3">Uncharacterized protein</fullName>
    </submittedName>
</protein>
<gene>
    <name evidence="3" type="ORF">MAR_028189</name>
</gene>
<proteinExistence type="predicted"/>
<evidence type="ECO:0000313" key="3">
    <source>
        <dbReference type="EMBL" id="WAQ95499.1"/>
    </source>
</evidence>
<evidence type="ECO:0000256" key="2">
    <source>
        <dbReference type="SAM" id="Phobius"/>
    </source>
</evidence>
<evidence type="ECO:0000256" key="1">
    <source>
        <dbReference type="SAM" id="MobiDB-lite"/>
    </source>
</evidence>
<keyword evidence="2" id="KW-1133">Transmembrane helix</keyword>
<feature type="transmembrane region" description="Helical" evidence="2">
    <location>
        <begin position="166"/>
        <end position="184"/>
    </location>
</feature>
<evidence type="ECO:0000313" key="4">
    <source>
        <dbReference type="Proteomes" id="UP001164746"/>
    </source>
</evidence>
<sequence>MWETSQFTVTHMFNNKIILMNIRNPNAKEEQRTATGGNKEQLTATGGDKEQRTATGGDKDKLTATGGDKEQRTATGGDKEQKTATGGDKEQKTATGGNKEQRTATGGDKEQRTATRGDKGFVYDDDKLFLEPAVHTDFPSADGQQPKIPHIIHQTLLHTTMQISPFAQAVGGTSCLLGLIYWLLTRRKRTSLKGKVVLITGANSGLGKGRHKKEKP</sequence>
<keyword evidence="2" id="KW-0812">Transmembrane</keyword>
<name>A0ABY7DDY8_MYAAR</name>
<feature type="compositionally biased region" description="Polar residues" evidence="1">
    <location>
        <begin position="33"/>
        <end position="44"/>
    </location>
</feature>
<reference evidence="3" key="1">
    <citation type="submission" date="2022-11" db="EMBL/GenBank/DDBJ databases">
        <title>Centuries of genome instability and evolution in soft-shell clam transmissible cancer (bioRxiv).</title>
        <authorList>
            <person name="Hart S.F.M."/>
            <person name="Yonemitsu M.A."/>
            <person name="Giersch R.M."/>
            <person name="Beal B.F."/>
            <person name="Arriagada G."/>
            <person name="Davis B.W."/>
            <person name="Ostrander E.A."/>
            <person name="Goff S.P."/>
            <person name="Metzger M.J."/>
        </authorList>
    </citation>
    <scope>NUCLEOTIDE SEQUENCE</scope>
    <source>
        <strain evidence="3">MELC-2E11</strain>
        <tissue evidence="3">Siphon/mantle</tissue>
    </source>
</reference>
<feature type="compositionally biased region" description="Basic and acidic residues" evidence="1">
    <location>
        <begin position="47"/>
        <end position="92"/>
    </location>
</feature>
<accession>A0ABY7DDY8</accession>
<feature type="region of interest" description="Disordered" evidence="1">
    <location>
        <begin position="28"/>
        <end position="118"/>
    </location>
</feature>
<keyword evidence="2" id="KW-0472">Membrane</keyword>
<keyword evidence="4" id="KW-1185">Reference proteome</keyword>
<feature type="compositionally biased region" description="Basic and acidic residues" evidence="1">
    <location>
        <begin position="99"/>
        <end position="118"/>
    </location>
</feature>
<dbReference type="EMBL" id="CP111013">
    <property type="protein sequence ID" value="WAQ95499.1"/>
    <property type="molecule type" value="Genomic_DNA"/>
</dbReference>